<dbReference type="InterPro" id="IPR014710">
    <property type="entry name" value="RmlC-like_jellyroll"/>
</dbReference>
<accession>A0ABU1N8M8</accession>
<evidence type="ECO:0000313" key="3">
    <source>
        <dbReference type="Proteomes" id="UP001184230"/>
    </source>
</evidence>
<protein>
    <submittedName>
        <fullName evidence="2">Quercetin dioxygenase-like cupin family protein</fullName>
    </submittedName>
</protein>
<dbReference type="CDD" id="cd02234">
    <property type="entry name" value="cupin_BLR7677-like"/>
    <property type="match status" value="1"/>
</dbReference>
<dbReference type="PANTHER" id="PTHR38599">
    <property type="entry name" value="CUPIN DOMAIN PROTEIN (AFU_ORTHOLOGUE AFUA_3G13620)"/>
    <property type="match status" value="1"/>
</dbReference>
<gene>
    <name evidence="2" type="ORF">J2739_000165</name>
</gene>
<organism evidence="2 3">
    <name type="scientific">Variovorax soli</name>
    <dbReference type="NCBI Taxonomy" id="376815"/>
    <lineage>
        <taxon>Bacteria</taxon>
        <taxon>Pseudomonadati</taxon>
        <taxon>Pseudomonadota</taxon>
        <taxon>Betaproteobacteria</taxon>
        <taxon>Burkholderiales</taxon>
        <taxon>Comamonadaceae</taxon>
        <taxon>Variovorax</taxon>
    </lineage>
</organism>
<keyword evidence="3" id="KW-1185">Reference proteome</keyword>
<proteinExistence type="predicted"/>
<evidence type="ECO:0000313" key="2">
    <source>
        <dbReference type="EMBL" id="MDR6534405.1"/>
    </source>
</evidence>
<dbReference type="EMBL" id="JAVDRF010000001">
    <property type="protein sequence ID" value="MDR6534405.1"/>
    <property type="molecule type" value="Genomic_DNA"/>
</dbReference>
<comment type="caution">
    <text evidence="2">The sequence shown here is derived from an EMBL/GenBank/DDBJ whole genome shotgun (WGS) entry which is preliminary data.</text>
</comment>
<feature type="domain" description="Cupin type-2" evidence="1">
    <location>
        <begin position="87"/>
        <end position="149"/>
    </location>
</feature>
<dbReference type="Pfam" id="PF07883">
    <property type="entry name" value="Cupin_2"/>
    <property type="match status" value="1"/>
</dbReference>
<dbReference type="Gene3D" id="2.60.120.10">
    <property type="entry name" value="Jelly Rolls"/>
    <property type="match status" value="1"/>
</dbReference>
<reference evidence="2 3" key="1">
    <citation type="submission" date="2023-07" db="EMBL/GenBank/DDBJ databases">
        <title>Sorghum-associated microbial communities from plants grown in Nebraska, USA.</title>
        <authorList>
            <person name="Schachtman D."/>
        </authorList>
    </citation>
    <scope>NUCLEOTIDE SEQUENCE [LARGE SCALE GENOMIC DNA]</scope>
    <source>
        <strain evidence="2 3">DS1781</strain>
    </source>
</reference>
<dbReference type="InterPro" id="IPR011051">
    <property type="entry name" value="RmlC_Cupin_sf"/>
</dbReference>
<dbReference type="SUPFAM" id="SSF51182">
    <property type="entry name" value="RmlC-like cupins"/>
    <property type="match status" value="1"/>
</dbReference>
<dbReference type="RefSeq" id="WP_309897800.1">
    <property type="nucleotide sequence ID" value="NZ_JAVDRF010000001.1"/>
</dbReference>
<dbReference type="PANTHER" id="PTHR38599:SF1">
    <property type="entry name" value="CUPIN DOMAIN PROTEIN (AFU_ORTHOLOGUE AFUA_3G13620)"/>
    <property type="match status" value="1"/>
</dbReference>
<name>A0ABU1N8M8_9BURK</name>
<evidence type="ECO:0000259" key="1">
    <source>
        <dbReference type="Pfam" id="PF07883"/>
    </source>
</evidence>
<dbReference type="InterPro" id="IPR013096">
    <property type="entry name" value="Cupin_2"/>
</dbReference>
<dbReference type="Proteomes" id="UP001184230">
    <property type="component" value="Unassembled WGS sequence"/>
</dbReference>
<sequence length="171" mass="17959">MSALFVAPRRAAALAAFGVAAGWLLLTPAAPRSAVQWFDDLCSSLGRPMFASAPAPAGAAARPSTVLKRLSCEPLPNAPGKSQTTVLVEFPPLAYSPAHRHPGSVTAVVTEGTIRSQLQGTPPADYQAGQSFFEPPGTLHVFAENPDPSRTSKLIAFFVTDENCGPLVVYE</sequence>